<feature type="compositionally biased region" description="Acidic residues" evidence="11">
    <location>
        <begin position="3137"/>
        <end position="3147"/>
    </location>
</feature>
<feature type="compositionally biased region" description="Acidic residues" evidence="11">
    <location>
        <begin position="4090"/>
        <end position="4141"/>
    </location>
</feature>
<feature type="compositionally biased region" description="Basic and acidic residues" evidence="11">
    <location>
        <begin position="4210"/>
        <end position="4220"/>
    </location>
</feature>
<dbReference type="SUPFAM" id="SSF53300">
    <property type="entry name" value="vWA-like"/>
    <property type="match status" value="1"/>
</dbReference>
<dbReference type="PANTHER" id="PTHR48103:SF2">
    <property type="entry name" value="MIDASIN"/>
    <property type="match status" value="1"/>
</dbReference>
<keyword evidence="15" id="KW-1185">Reference proteome</keyword>
<evidence type="ECO:0000256" key="5">
    <source>
        <dbReference type="ARBA" id="ARBA00022553"/>
    </source>
</evidence>
<dbReference type="EMBL" id="MU007078">
    <property type="protein sequence ID" value="KAF2423707.1"/>
    <property type="molecule type" value="Genomic_DNA"/>
</dbReference>
<dbReference type="GO" id="GO:0005654">
    <property type="term" value="C:nucleoplasm"/>
    <property type="evidence" value="ECO:0007669"/>
    <property type="project" value="UniProtKB-SubCell"/>
</dbReference>
<dbReference type="InterPro" id="IPR040848">
    <property type="entry name" value="AAA_lid_7"/>
</dbReference>
<dbReference type="GO" id="GO:0005730">
    <property type="term" value="C:nucleolus"/>
    <property type="evidence" value="ECO:0007669"/>
    <property type="project" value="UniProtKB-SubCell"/>
</dbReference>
<evidence type="ECO:0000256" key="11">
    <source>
        <dbReference type="SAM" id="MobiDB-lite"/>
    </source>
</evidence>
<gene>
    <name evidence="14" type="ORF">EJ08DRAFT_672416</name>
</gene>
<keyword evidence="9 10" id="KW-0539">Nucleus</keyword>
<dbReference type="FunFam" id="3.40.50.300:FF:000712">
    <property type="entry name" value="Midasin"/>
    <property type="match status" value="1"/>
</dbReference>
<feature type="region of interest" description="Disordered" evidence="11">
    <location>
        <begin position="770"/>
        <end position="806"/>
    </location>
</feature>
<feature type="domain" description="VWFA" evidence="13">
    <location>
        <begin position="4659"/>
        <end position="4863"/>
    </location>
</feature>
<dbReference type="GO" id="GO:0000055">
    <property type="term" value="P:ribosomal large subunit export from nucleus"/>
    <property type="evidence" value="ECO:0007669"/>
    <property type="project" value="TreeGrafter"/>
</dbReference>
<organism evidence="14 15">
    <name type="scientific">Tothia fuscella</name>
    <dbReference type="NCBI Taxonomy" id="1048955"/>
    <lineage>
        <taxon>Eukaryota</taxon>
        <taxon>Fungi</taxon>
        <taxon>Dikarya</taxon>
        <taxon>Ascomycota</taxon>
        <taxon>Pezizomycotina</taxon>
        <taxon>Dothideomycetes</taxon>
        <taxon>Pleosporomycetidae</taxon>
        <taxon>Venturiales</taxon>
        <taxon>Cylindrosympodiaceae</taxon>
        <taxon>Tothia</taxon>
    </lineage>
</organism>
<feature type="region of interest" description="Disordered" evidence="11">
    <location>
        <begin position="4509"/>
        <end position="4561"/>
    </location>
</feature>
<feature type="compositionally biased region" description="Polar residues" evidence="11">
    <location>
        <begin position="4162"/>
        <end position="4171"/>
    </location>
</feature>
<comment type="caution">
    <text evidence="14">The sequence shown here is derived from an EMBL/GenBank/DDBJ whole genome shotgun (WGS) entry which is preliminary data.</text>
</comment>
<dbReference type="Pfam" id="PF07728">
    <property type="entry name" value="AAA_5"/>
    <property type="match status" value="8"/>
</dbReference>
<feature type="compositionally biased region" description="Basic and acidic residues" evidence="11">
    <location>
        <begin position="4315"/>
        <end position="4331"/>
    </location>
</feature>
<evidence type="ECO:0000256" key="6">
    <source>
        <dbReference type="ARBA" id="ARBA00022741"/>
    </source>
</evidence>
<dbReference type="SUPFAM" id="SSF52540">
    <property type="entry name" value="P-loop containing nucleoside triphosphate hydrolases"/>
    <property type="match status" value="7"/>
</dbReference>
<feature type="compositionally biased region" description="Polar residues" evidence="11">
    <location>
        <begin position="4483"/>
        <end position="4493"/>
    </location>
</feature>
<dbReference type="PIRSF" id="PIRSF010340">
    <property type="entry name" value="Midasin"/>
    <property type="match status" value="1"/>
</dbReference>
<evidence type="ECO:0000256" key="4">
    <source>
        <dbReference type="ARBA" id="ARBA00017143"/>
    </source>
</evidence>
<feature type="compositionally biased region" description="Basic and acidic residues" evidence="11">
    <location>
        <begin position="4411"/>
        <end position="4420"/>
    </location>
</feature>
<dbReference type="InterPro" id="IPR027417">
    <property type="entry name" value="P-loop_NTPase"/>
</dbReference>
<feature type="region of interest" description="Disordered" evidence="11">
    <location>
        <begin position="3134"/>
        <end position="3169"/>
    </location>
</feature>
<keyword evidence="6 10" id="KW-0547">Nucleotide-binding</keyword>
<comment type="subcellular location">
    <subcellularLocation>
        <location evidence="1">Nucleus</location>
        <location evidence="1">Nucleolus</location>
    </subcellularLocation>
    <subcellularLocation>
        <location evidence="2">Nucleus</location>
        <location evidence="2">Nucleoplasm</location>
    </subcellularLocation>
</comment>
<comment type="similarity">
    <text evidence="3 10">Belongs to the midasin family.</text>
</comment>
<dbReference type="InterPro" id="IPR011704">
    <property type="entry name" value="ATPase_dyneun-rel_AAA"/>
</dbReference>
<sequence length="4874" mass="542489">MPSILALAIGAASVLCHLRDALCRAIIAFRHWNWYEDLATRAQQRIVPLDDSDIAVISKGSISNFVAAIAEVALDPRYTDTLFANLEPLFAEICARWTSSIDIKRIIPAFGRIIPFAPHLAEYAEAFLAKSHIAGGGLLDSNSSSTRDFWTSHTEDEILQILLGSFRLLVVNSGTFAKKFNLSTIKNGLTHTSRPVRFLTIRILCVYLHAADAAMEKMITNYLGVEAVYGVWEGKSIDFRFLSLWEEKRSKDMLKQLKEVRQSVKTVVTKSTQTRILRQSDLSPMTAELCGVLVPRLGGVSAKSVSNSLVPTSTTTTNVQPFAKAILGTRPVLLTGLAGAGKSSIVNHCAQQLNKLESMVTLHLNEQSDAKLLIGMYTSGSTPGTFTWRPGALTTAVREGRWVFIEDLDRAPNEIISTLLPLIERGELLIPSRGKTVRAAHGFRIIATMRTHLDMRGNESLPRQHMVGSRFWKRITVKMMVEEELSQIIVVTHPKLQSHVPQIINVYSNLKRLSHGATSSSAIRTAPARQLSPRDLFKWCARLDAVFPGPNEFSESLLDSMFLEAVDCFVGYLPAGEVFQSLVACIAQELHIDALRRDHLLQARELRLTIAGSHLTIGRSTNRISKQRKVHRQRFFANSPHTLRLLERLSIAISNQEPLLLVGETGIGKTTCIQQLADQLGRKLISFNLSQQSESGDLLGGFKPVNVRGLIMPLKDEFDELFNHELSPFAKKKDYNRKFESMLNKACGKGQWRKVCMLWKSAMGEVEKTFQTNGSRSPLRKSDGHHPRKKQRVDANGTNGTNGTTGGPIFYQARWTKFAADVKDLDSQLASKSDAIAFKFVEGSIVKAVRNGDWVLLDEINLATPDTLEALVDLLGGGQNSVPSLLLTETGNLERITAHPSFRVFAAMNPATDVGKKDLPVGIRSRFTELYVDSPDRDMKSLLSIVQSYLPDELGRHLISDVTNLYCEIQALSDANSLIDGAGQKPHFSLRTLTRTLTYARDIAAPVGAKDGVYRRALYEGFHMSFLTLLDTASENLLAPKILHHLFSKHSNAKSELSKHLPKPDDGRTYVQEGHYWLCKGDRETESQPHYIITPFVRRNLDNLIRAVSTKKLPILIQGPTSSGKTSMIEYLAKKSGHKFVRINNHEHTDLQEYLGTYVSGSDGRLHFQEGILVEALRNGHWIVLDELNLAPSDVLEALNRLLDDNRELLIPDTQEVVRPHPDFMLFATQNPAGLYGGRKHLSRAFRNRFLELHFGDIPVEELTDILYQRTQIPPSWSRRIVDSYKELSIHRQENRMFEQKSFATLRDLFRWAQRKADTIEELADNGFMLLAERVRKPEEREKVKSVIEEVLSRNGPRVRINEALLYSDATSPDIAIYKSKKNIHGVVWTKSMKRLFILVAHALKNNEPILLVGETGSGKTTVCQMFAETFGKELFIVNAHQNTETGDLIGSQRPVRNRAAIEQHLRETITRALGVDKFPEVAEESVGVLLRAYDSSIGEGGAEVPEDVKEDIRIHRGKLSALFEWSDGSLVHAMKTGQLFLLDEISLADDSVLERLNSVLEPGRSLLLAEKGPTDSSVTAADGFQFLATMNPGGDYGKKELSPALRNRFTEIWVPALYEVEDVLEIVRAKLDDSAADYAESIVQFSHWFNEMYNNSATSAISIRDTLAWIGFINRYNAEDPTVAIMHGAAMVYIDTLGANPAAMLSITPSAVDTERGKCITELSRLLNTNLAALYTATPELSSKDSQLGVGPFFLPRSASAAEDSGFTFNAPTTRSNALRLFRALQLPKPILIEGNPGVGKTTLVTAISSVLGNILVRINLSEQTDLMDLFGSDVPVEGAGVGSFTWRDAPFLSAMKNGDWVLLDEMNLASQSVLEGLNAVLDHRGEVYVAELDQTFQQHPNFRLFAAQNPHHQGGGRKGLPASFVNRFTVVYADVFRPCDLLVICKQIFPDVADDQIETLTRFVMELDKSVIHGQRFGAQGSPWEFNLRDTLRWLQLLTSKDGLLPSGRPYDFCDSLFRQRFRNISDRVAVDSLYTSVFGNPPEDKSFYHNLSSDTYQVGLGLLSRKALTAATDATQLKPWTSHLPIIESLILCIQQNWPAILAGPPGAGKTTVLRHLAEVSGANLVTFPMNADIDAMDLVGGYEQADPNRKIFRALEEVVVFARESLVSALLSNQSQDDALALLTLASNALSLPQPSKNELIAIHAALAKVESLDDLSEALPNLLAKLKILVETPVQVQKAQFEWVDGLLIQCLEHGDWLVLDNANLCSSSVLDRLNSLLEPNGYLSVNEHPLESGEPRIVRPKEGFRIFLTLDARNGELSRAMRNRGVEVYFLGDELEQKEEEVWKGGFGLESAMYRFRNFLDVDITTVGVSDIAVDHISFQDGSLQARFQEQITQGLLGNGDSLSKDVQESLGSLSTLDDSWVSSTINLPTLALSNRNASQTHTIHPLNNEPLIRYGPKWILEATWLSEAYATLLDISKMEKAPVTHFDRSILQTSAKKGVRESTVHIAPFLKESLKGLKEYVGYLLNGNERSRFVFPALKIMRSFWWSLLNLVDSMNMEEAVFQIHLTLGRTELVQAQEAFPAAADFLTGQVQLLRTIMASSGLSTGKSMEVLWNLLRSPTVSKSLADRFDARIFPLKGSLEGLCKVRGTFSEVMRAATVEDVDIDELILELETAIMGMEAHEKIDNRLSSTPFFKAHFEAICQYFSLSSPIPDVMRRLIDQASLLAQRPTKRDAFAVWHESQLGSNQQILFSIDAYVGEAMDVDAPGAIEQNLQPSLTGKLAKTHTIALGQLDQFRVELEVMAQLMAVGANTVCGNQQQEIDRVLMLLMNELCEKSGSPLEDEYLQDLLKDGSHKAESRSLLATSQAWIQFALACIFAYVPDRPFDPALKHFTQRELLATKKSHARTTLDALSHFEQSFSGQSRNLRYTIMEAELNDMGADIPALEIPRPIPSQLSSLQGEFNIVLQIARNIQKDLLREDCAFDRSVGQNLTQMIGRLRERYRGYDDVIVPLVGFLQCLSVGWTLAQMVEAERDRSEDGDADALFQLNILQKSTSSSEDSSDHLEDSLYRLSQLATVRNVEISPRSRFRFVNEAHSIFAHLYSAWKGKISAEQEKFAKKSSLYAYRGGQDAEEEDDEEEFNSLFPDYENDGETTTTNGDGIKAPRDAAIRISTIHSHVFGGQSDPKALITDLLHQAGGRLRNQRTISEESSAATLPYLFFTLQDKMDTLNSGGAANTNYNIYTDPNVTEAKKLVTLVGKIQRHFRSLLSMEFEHSTVDDVIRIGYELLAFQHTEPVAKFMTKMEKLYEAMNEWERVASKALSAGTLYDDLTAMIVSWRRLELTTWMRLYDLEMVKCVEDAKSWWFVAYENIIAVPESLALAGQPLQLHAQELLKTLEAFFNNATMGQYQQRLQLVMQFVHHLKQITLQTSDLAVIYNALANFVAYYARFQHPVVDALAKYRTKLEKDVKEVVQLASWKDTNIASLRQSARTSHQKLFRLVRKFREELNRPVSSIIEQGPPDETNTGSQLDNDVFGPAVVVSEKQLLLDLCNEGFPDWNEIPTRFKNISATVSLMHRIGQGPNPPWDGTNHINDFLSDLQTSIAELQKASPTILNDEIKDTVKHLKTRKRTLFAYVLKQLRQMGFQYNLSQSVLSKQDSSATILAAMPSIESHDQFPAIAVAEYHFHKTLSLMGQVRGIQREHSGDLTPAEVARSTGFLEGILQKSLVQRRQLAGAVKDLDELSDVMRKITNLQPMVALESTMVKSKHAGVPFQSMRRTITWLTPITNVFLDAITAQCQLGKIEANAVLEGLRSWIEKIAALTRQFEDLPVLPDGIHSSRYEDLVVHCQDTLESLQLAVTEWTESFPMLAPVLNQLRIWTSVDAPYTNGHIETEKSTVIKLRDTIFASIDVVLASIQDLSKATDTLSTSADEVGWLAKEDSSRAIMLTTLRTKNVIAALVSASGLLNTLSSDQLQLGGALFAVILPILQQYQNLSRDHLSSYAKFHTSICKLSHHLSTSFIQIGTKGFCTPADKSTNNDGQEEKLEGGTGLGDGEGAEDISKDIGDDEDLTELAQESDTKGDKDEIEDEKDAVDMADAEMEGEMGEVPEKGEDEEKDGSGDENEGEEEMEEEAGGVEDFGPSTVDEKIKDKEDDQGQGTEQNEQAAAQDGKKDRDEKKKQDTAEQDAAEQDAGVEEGEEVGQDQPEKTDQHLEQGDTLDLPDDLDMDGNATEKSDDDSLGDLDDLEDGNESEGKQLDGEDAENGSEDGLDEHGDGIDDLEDDIDENADVGAEADETDKNDEADEETSEDKDKEGLLNAEDEKANAAEDAIPSDTQGLGLDQNNQENGPSDSNSAAQQEEGADGEEKDNNQGSEGEQGTNGQSDKQEAVGRNDELQDSSDSQPFKKLGDTLEKWHNQQRQIRQPTEKQDVPQRERKQDVDMADVDFEHLLHEESQAEAQALGAASEDQARALDDDQAIATNDTDMPQNTFAEDAETVADNDDDVEMENAEPSTDHNPQDKQDGQANTFIGEPKPQDQRGNQTNGQEAEIEQDVEEVDEQLSTIHLDPSNQEIGLTRNDARSLWQQHEMSTRTLAAALAEQLRLILAPTMATKLRGDFRTGKRLNIKRIIPYIASSYKRDKIWMRRGVPSKRSYQIMIALDDSKSMAEGESKDLAFETLALVSKALSMLESGELCVVGFGEDTTIAHPFDKPFTDDAGVEVLSQFTFEQEKTDVRKLVADGINLFQEARAKASGSASELWQLMLVVSDAICDDPDAIRRLVRKSQEEKIMIVFIVIDASARPEKGGKSIMDLEKVDITADANGEMKVLRQKYMADVFPFRWWIVVRDVAELPGVLATALRQWFAEVVESG</sequence>
<dbReference type="GO" id="GO:0000027">
    <property type="term" value="P:ribosomal large subunit assembly"/>
    <property type="evidence" value="ECO:0007669"/>
    <property type="project" value="InterPro"/>
</dbReference>
<dbReference type="PANTHER" id="PTHR48103">
    <property type="entry name" value="MIDASIN-RELATED"/>
    <property type="match status" value="1"/>
</dbReference>
<keyword evidence="12" id="KW-0732">Signal</keyword>
<feature type="compositionally biased region" description="Basic and acidic residues" evidence="11">
    <location>
        <begin position="4429"/>
        <end position="4459"/>
    </location>
</feature>
<dbReference type="GO" id="GO:0005524">
    <property type="term" value="F:ATP binding"/>
    <property type="evidence" value="ECO:0007669"/>
    <property type="project" value="UniProtKB-KW"/>
</dbReference>
<dbReference type="InterPro" id="IPR002035">
    <property type="entry name" value="VWF_A"/>
</dbReference>
<dbReference type="InterPro" id="IPR041190">
    <property type="entry name" value="Midasin_AAA_lid_5"/>
</dbReference>
<feature type="compositionally biased region" description="Acidic residues" evidence="11">
    <location>
        <begin position="4552"/>
        <end position="4561"/>
    </location>
</feature>
<dbReference type="InterPro" id="IPR048617">
    <property type="entry name" value="MDN1_AAA_lid_4"/>
</dbReference>
<reference evidence="14" key="1">
    <citation type="journal article" date="2020" name="Stud. Mycol.">
        <title>101 Dothideomycetes genomes: a test case for predicting lifestyles and emergence of pathogens.</title>
        <authorList>
            <person name="Haridas S."/>
            <person name="Albert R."/>
            <person name="Binder M."/>
            <person name="Bloem J."/>
            <person name="Labutti K."/>
            <person name="Salamov A."/>
            <person name="Andreopoulos B."/>
            <person name="Baker S."/>
            <person name="Barry K."/>
            <person name="Bills G."/>
            <person name="Bluhm B."/>
            <person name="Cannon C."/>
            <person name="Castanera R."/>
            <person name="Culley D."/>
            <person name="Daum C."/>
            <person name="Ezra D."/>
            <person name="Gonzalez J."/>
            <person name="Henrissat B."/>
            <person name="Kuo A."/>
            <person name="Liang C."/>
            <person name="Lipzen A."/>
            <person name="Lutzoni F."/>
            <person name="Magnuson J."/>
            <person name="Mondo S."/>
            <person name="Nolan M."/>
            <person name="Ohm R."/>
            <person name="Pangilinan J."/>
            <person name="Park H.-J."/>
            <person name="Ramirez L."/>
            <person name="Alfaro M."/>
            <person name="Sun H."/>
            <person name="Tritt A."/>
            <person name="Yoshinaga Y."/>
            <person name="Zwiers L.-H."/>
            <person name="Turgeon B."/>
            <person name="Goodwin S."/>
            <person name="Spatafora J."/>
            <person name="Crous P."/>
            <person name="Grigoriev I."/>
        </authorList>
    </citation>
    <scope>NUCLEOTIDE SEQUENCE</scope>
    <source>
        <strain evidence="14">CBS 130266</strain>
    </source>
</reference>
<evidence type="ECO:0000313" key="14">
    <source>
        <dbReference type="EMBL" id="KAF2423707.1"/>
    </source>
</evidence>
<evidence type="ECO:0000313" key="15">
    <source>
        <dbReference type="Proteomes" id="UP000800235"/>
    </source>
</evidence>
<feature type="compositionally biased region" description="Basic and acidic residues" evidence="11">
    <location>
        <begin position="4389"/>
        <end position="4399"/>
    </location>
</feature>
<feature type="compositionally biased region" description="Polar residues" evidence="11">
    <location>
        <begin position="4338"/>
        <end position="4359"/>
    </location>
</feature>
<feature type="compositionally biased region" description="Acidic residues" evidence="11">
    <location>
        <begin position="4240"/>
        <end position="4256"/>
    </location>
</feature>
<evidence type="ECO:0000256" key="3">
    <source>
        <dbReference type="ARBA" id="ARBA00007188"/>
    </source>
</evidence>
<dbReference type="SMART" id="SM00382">
    <property type="entry name" value="AAA"/>
    <property type="match status" value="6"/>
</dbReference>
<evidence type="ECO:0000256" key="7">
    <source>
        <dbReference type="ARBA" id="ARBA00022840"/>
    </source>
</evidence>
<dbReference type="PROSITE" id="PS00675">
    <property type="entry name" value="SIGMA54_INTERACT_1"/>
    <property type="match status" value="1"/>
</dbReference>
<dbReference type="InterPro" id="IPR003593">
    <property type="entry name" value="AAA+_ATPase"/>
</dbReference>
<feature type="compositionally biased region" description="Acidic residues" evidence="11">
    <location>
        <begin position="4264"/>
        <end position="4275"/>
    </location>
</feature>
<dbReference type="Pfam" id="PF17865">
    <property type="entry name" value="AAA_lid_5"/>
    <property type="match status" value="1"/>
</dbReference>
<evidence type="ECO:0000256" key="12">
    <source>
        <dbReference type="SAM" id="SignalP"/>
    </source>
</evidence>
<evidence type="ECO:0000256" key="1">
    <source>
        <dbReference type="ARBA" id="ARBA00004604"/>
    </source>
</evidence>
<evidence type="ECO:0000256" key="10">
    <source>
        <dbReference type="PIRNR" id="PIRNR010340"/>
    </source>
</evidence>
<proteinExistence type="inferred from homology"/>
<accession>A0A9P4TV02</accession>
<dbReference type="InterPro" id="IPR036465">
    <property type="entry name" value="vWFA_dom_sf"/>
</dbReference>
<evidence type="ECO:0000259" key="13">
    <source>
        <dbReference type="PROSITE" id="PS50234"/>
    </source>
</evidence>
<feature type="compositionally biased region" description="Acidic residues" evidence="11">
    <location>
        <begin position="4282"/>
        <end position="4314"/>
    </location>
</feature>
<dbReference type="FunFam" id="3.40.50.300:FF:001368">
    <property type="entry name" value="Midasin"/>
    <property type="match status" value="1"/>
</dbReference>
<feature type="chain" id="PRO_5040352069" description="Midasin" evidence="12">
    <location>
        <begin position="17"/>
        <end position="4874"/>
    </location>
</feature>
<feature type="compositionally biased region" description="Basic and acidic residues" evidence="11">
    <location>
        <begin position="4175"/>
        <end position="4188"/>
    </location>
</feature>
<dbReference type="FunFam" id="3.40.50.300:FF:000142">
    <property type="entry name" value="Midasin"/>
    <property type="match status" value="1"/>
</dbReference>
<dbReference type="PROSITE" id="PS50234">
    <property type="entry name" value="VWFA"/>
    <property type="match status" value="1"/>
</dbReference>
<dbReference type="InterPro" id="IPR025662">
    <property type="entry name" value="Sigma_54_int_dom_ATP-bd_1"/>
</dbReference>
<dbReference type="Pfam" id="PF17867">
    <property type="entry name" value="AAA_lid_7"/>
    <property type="match status" value="3"/>
</dbReference>
<dbReference type="GO" id="GO:0030687">
    <property type="term" value="C:preribosome, large subunit precursor"/>
    <property type="evidence" value="ECO:0007669"/>
    <property type="project" value="TreeGrafter"/>
</dbReference>
<dbReference type="Gene3D" id="3.40.50.300">
    <property type="entry name" value="P-loop containing nucleotide triphosphate hydrolases"/>
    <property type="match status" value="7"/>
</dbReference>
<evidence type="ECO:0000256" key="9">
    <source>
        <dbReference type="ARBA" id="ARBA00023242"/>
    </source>
</evidence>
<dbReference type="Pfam" id="PF21108">
    <property type="entry name" value="MDN1_4th"/>
    <property type="match status" value="1"/>
</dbReference>
<evidence type="ECO:0000256" key="8">
    <source>
        <dbReference type="ARBA" id="ARBA00023186"/>
    </source>
</evidence>
<feature type="compositionally biased region" description="Basic and acidic residues" evidence="11">
    <location>
        <begin position="4517"/>
        <end position="4527"/>
    </location>
</feature>
<keyword evidence="8 10" id="KW-0143">Chaperone</keyword>
<feature type="compositionally biased region" description="Acidic residues" evidence="11">
    <location>
        <begin position="4189"/>
        <end position="4207"/>
    </location>
</feature>
<keyword evidence="5" id="KW-0597">Phosphoprotein</keyword>
<protein>
    <recommendedName>
        <fullName evidence="4 10">Midasin</fullName>
    </recommendedName>
</protein>
<dbReference type="InterPro" id="IPR012099">
    <property type="entry name" value="Midasin"/>
</dbReference>
<feature type="signal peptide" evidence="12">
    <location>
        <begin position="1"/>
        <end position="16"/>
    </location>
</feature>
<feature type="region of interest" description="Disordered" evidence="11">
    <location>
        <begin position="4040"/>
        <end position="4493"/>
    </location>
</feature>
<name>A0A9P4TV02_9PEZI</name>
<keyword evidence="7 10" id="KW-0067">ATP-binding</keyword>
<feature type="compositionally biased region" description="Basic and acidic residues" evidence="11">
    <location>
        <begin position="4150"/>
        <end position="4160"/>
    </location>
</feature>
<feature type="compositionally biased region" description="Polar residues" evidence="11">
    <location>
        <begin position="4375"/>
        <end position="4388"/>
    </location>
</feature>
<evidence type="ECO:0000256" key="2">
    <source>
        <dbReference type="ARBA" id="ARBA00004642"/>
    </source>
</evidence>
<dbReference type="FunFam" id="3.40.50.300:FF:000582">
    <property type="entry name" value="Midasin"/>
    <property type="match status" value="1"/>
</dbReference>
<dbReference type="CDD" id="cd00009">
    <property type="entry name" value="AAA"/>
    <property type="match status" value="2"/>
</dbReference>
<dbReference type="OrthoDB" id="5186at2759"/>
<dbReference type="GO" id="GO:0016887">
    <property type="term" value="F:ATP hydrolysis activity"/>
    <property type="evidence" value="ECO:0007669"/>
    <property type="project" value="InterPro"/>
</dbReference>
<comment type="function">
    <text evidence="10">Nuclear chaperone required for maturation and nuclear export of pre-60S ribosome subunits.</text>
</comment>
<dbReference type="Proteomes" id="UP000800235">
    <property type="component" value="Unassembled WGS sequence"/>
</dbReference>